<organism evidence="1 2">
    <name type="scientific">Panagrolaimus sp. ES5</name>
    <dbReference type="NCBI Taxonomy" id="591445"/>
    <lineage>
        <taxon>Eukaryota</taxon>
        <taxon>Metazoa</taxon>
        <taxon>Ecdysozoa</taxon>
        <taxon>Nematoda</taxon>
        <taxon>Chromadorea</taxon>
        <taxon>Rhabditida</taxon>
        <taxon>Tylenchina</taxon>
        <taxon>Panagrolaimomorpha</taxon>
        <taxon>Panagrolaimoidea</taxon>
        <taxon>Panagrolaimidae</taxon>
        <taxon>Panagrolaimus</taxon>
    </lineage>
</organism>
<protein>
    <submittedName>
        <fullName evidence="2">Uncharacterized protein</fullName>
    </submittedName>
</protein>
<sequence>QILISAKKERLIMVGLEFEVLPESSLKCADVIEFVLGTPINQVITALQNASKVIRNVEFVYSKEEPFTRDLTITLKNDGIRLIIEPVFQRLKLIEVYDFKNITLKYCETIFSSPDEEANVDKIEKCFGATHPGVYDEKQKMYLLKWRGVAFCFPAKDTSSVQSTYAHGLGSLHFANSELPFLQRMIIFSGNNPSEPKLPEIPLLAYCGNNHLISVQSVEEYGKITGVKFVFVSEDVSPTSNRKPTEPPRFEKIIRLGDTEQAVLSALGAPSKIFYKSDEKMLIQRGPNQVKIDDKPDMFFNYFTMGSWNLECVENV</sequence>
<accession>A0AC34F5L2</accession>
<name>A0AC34F5L2_9BILA</name>
<dbReference type="WBParaSite" id="ES5_v2.g12146.t1">
    <property type="protein sequence ID" value="ES5_v2.g12146.t1"/>
    <property type="gene ID" value="ES5_v2.g12146"/>
</dbReference>
<evidence type="ECO:0000313" key="2">
    <source>
        <dbReference type="WBParaSite" id="ES5_v2.g12146.t1"/>
    </source>
</evidence>
<dbReference type="Proteomes" id="UP000887579">
    <property type="component" value="Unplaced"/>
</dbReference>
<proteinExistence type="predicted"/>
<reference evidence="2" key="1">
    <citation type="submission" date="2022-11" db="UniProtKB">
        <authorList>
            <consortium name="WormBaseParasite"/>
        </authorList>
    </citation>
    <scope>IDENTIFICATION</scope>
</reference>
<evidence type="ECO:0000313" key="1">
    <source>
        <dbReference type="Proteomes" id="UP000887579"/>
    </source>
</evidence>